<evidence type="ECO:0000256" key="5">
    <source>
        <dbReference type="ARBA" id="ARBA00022723"/>
    </source>
</evidence>
<keyword evidence="6 12" id="KW-0547">Nucleotide-binding</keyword>
<evidence type="ECO:0000256" key="2">
    <source>
        <dbReference type="ARBA" id="ARBA00022679"/>
    </source>
</evidence>
<comment type="domain">
    <text evidence="12">Comprises two domains: an N-terminal domain containing the nucleotidyltransferase activity and a C-terminal HD domain associated with both phosphodiesterase and phosphatase activities.</text>
</comment>
<dbReference type="Gene3D" id="3.30.460.10">
    <property type="entry name" value="Beta Polymerase, domain 2"/>
    <property type="match status" value="1"/>
</dbReference>
<keyword evidence="11 12" id="KW-0694">RNA-binding</keyword>
<organism evidence="14 15">
    <name type="scientific">Nitrococcus mobilis Nb-231</name>
    <dbReference type="NCBI Taxonomy" id="314278"/>
    <lineage>
        <taxon>Bacteria</taxon>
        <taxon>Pseudomonadati</taxon>
        <taxon>Pseudomonadota</taxon>
        <taxon>Gammaproteobacteria</taxon>
        <taxon>Chromatiales</taxon>
        <taxon>Ectothiorhodospiraceae</taxon>
        <taxon>Nitrococcus</taxon>
    </lineage>
</organism>
<dbReference type="GO" id="GO:0001680">
    <property type="term" value="P:tRNA 3'-terminal CCA addition"/>
    <property type="evidence" value="ECO:0007669"/>
    <property type="project" value="UniProtKB-UniRule"/>
</dbReference>
<evidence type="ECO:0000256" key="11">
    <source>
        <dbReference type="ARBA" id="ARBA00022884"/>
    </source>
</evidence>
<dbReference type="PANTHER" id="PTHR47545">
    <property type="entry name" value="MULTIFUNCTIONAL CCA PROTEIN"/>
    <property type="match status" value="1"/>
</dbReference>
<dbReference type="CDD" id="cd00077">
    <property type="entry name" value="HDc"/>
    <property type="match status" value="1"/>
</dbReference>
<evidence type="ECO:0000256" key="9">
    <source>
        <dbReference type="ARBA" id="ARBA00022840"/>
    </source>
</evidence>
<dbReference type="GO" id="GO:0042245">
    <property type="term" value="P:RNA repair"/>
    <property type="evidence" value="ECO:0007669"/>
    <property type="project" value="UniProtKB-KW"/>
</dbReference>
<evidence type="ECO:0000313" key="14">
    <source>
        <dbReference type="EMBL" id="EAR22652.1"/>
    </source>
</evidence>
<feature type="binding site" evidence="12">
    <location>
        <position position="21"/>
    </location>
    <ligand>
        <name>Mg(2+)</name>
        <dbReference type="ChEBI" id="CHEBI:18420"/>
    </ligand>
</feature>
<dbReference type="CDD" id="cd05398">
    <property type="entry name" value="NT_ClassII-CCAase"/>
    <property type="match status" value="1"/>
</dbReference>
<dbReference type="PANTHER" id="PTHR47545:SF1">
    <property type="entry name" value="MULTIFUNCTIONAL CCA PROTEIN"/>
    <property type="match status" value="1"/>
</dbReference>
<evidence type="ECO:0000256" key="12">
    <source>
        <dbReference type="HAMAP-Rule" id="MF_01261"/>
    </source>
</evidence>
<dbReference type="HAMAP" id="MF_01262">
    <property type="entry name" value="CCA_bact_type2"/>
    <property type="match status" value="1"/>
</dbReference>
<evidence type="ECO:0000256" key="7">
    <source>
        <dbReference type="ARBA" id="ARBA00022800"/>
    </source>
</evidence>
<name>A4BN53_9GAMM</name>
<dbReference type="GO" id="GO:0000287">
    <property type="term" value="F:magnesium ion binding"/>
    <property type="evidence" value="ECO:0007669"/>
    <property type="project" value="UniProtKB-UniRule"/>
</dbReference>
<dbReference type="SUPFAM" id="SSF81891">
    <property type="entry name" value="Poly A polymerase C-terminal region-like"/>
    <property type="match status" value="1"/>
</dbReference>
<dbReference type="InterPro" id="IPR050124">
    <property type="entry name" value="tRNA_CCA-adding_enzyme"/>
</dbReference>
<dbReference type="Pfam" id="PF12627">
    <property type="entry name" value="PolyA_pol_RNAbd"/>
    <property type="match status" value="1"/>
</dbReference>
<dbReference type="EC" id="2.7.7.72" evidence="12"/>
<dbReference type="OrthoDB" id="9805698at2"/>
<dbReference type="EMBL" id="AAOF01000002">
    <property type="protein sequence ID" value="EAR22652.1"/>
    <property type="molecule type" value="Genomic_DNA"/>
</dbReference>
<comment type="similarity">
    <text evidence="12">Belongs to the tRNA nucleotidyltransferase/poly(A) polymerase family. Bacterial CCA-adding enzyme type 1 subfamily.</text>
</comment>
<keyword evidence="4 12" id="KW-0548">Nucleotidyltransferase</keyword>
<dbReference type="InterPro" id="IPR043519">
    <property type="entry name" value="NT_sf"/>
</dbReference>
<feature type="domain" description="HD" evidence="13">
    <location>
        <begin position="228"/>
        <end position="329"/>
    </location>
</feature>
<keyword evidence="7 12" id="KW-0692">RNA repair</keyword>
<dbReference type="GO" id="GO:0005524">
    <property type="term" value="F:ATP binding"/>
    <property type="evidence" value="ECO:0007669"/>
    <property type="project" value="UniProtKB-UniRule"/>
</dbReference>
<accession>A4BN53</accession>
<feature type="binding site" evidence="12">
    <location>
        <position position="140"/>
    </location>
    <ligand>
        <name>CTP</name>
        <dbReference type="ChEBI" id="CHEBI:37563"/>
    </ligand>
</feature>
<dbReference type="GO" id="GO:0000049">
    <property type="term" value="F:tRNA binding"/>
    <property type="evidence" value="ECO:0007669"/>
    <property type="project" value="UniProtKB-UniRule"/>
</dbReference>
<keyword evidence="10 12" id="KW-0460">Magnesium</keyword>
<feature type="binding site" evidence="12">
    <location>
        <position position="8"/>
    </location>
    <ligand>
        <name>ATP</name>
        <dbReference type="ChEBI" id="CHEBI:30616"/>
    </ligand>
</feature>
<feature type="binding site" evidence="12">
    <location>
        <position position="91"/>
    </location>
    <ligand>
        <name>CTP</name>
        <dbReference type="ChEBI" id="CHEBI:37563"/>
    </ligand>
</feature>
<dbReference type="RefSeq" id="WP_005001835.1">
    <property type="nucleotide sequence ID" value="NZ_CH672427.1"/>
</dbReference>
<keyword evidence="2 12" id="KW-0808">Transferase</keyword>
<dbReference type="Pfam" id="PF01743">
    <property type="entry name" value="PolyA_pol"/>
    <property type="match status" value="1"/>
</dbReference>
<dbReference type="InterPro" id="IPR012006">
    <property type="entry name" value="CCA_bact"/>
</dbReference>
<comment type="catalytic activity">
    <reaction evidence="12">
        <text>a tRNA with a 3' CCA end + 2 CTP + ATP = a tRNA with a 3' CCACCA end + 3 diphosphate</text>
        <dbReference type="Rhea" id="RHEA:76235"/>
        <dbReference type="Rhea" id="RHEA-COMP:10468"/>
        <dbReference type="Rhea" id="RHEA-COMP:18655"/>
        <dbReference type="ChEBI" id="CHEBI:30616"/>
        <dbReference type="ChEBI" id="CHEBI:33019"/>
        <dbReference type="ChEBI" id="CHEBI:37563"/>
        <dbReference type="ChEBI" id="CHEBI:83071"/>
        <dbReference type="ChEBI" id="CHEBI:195187"/>
    </reaction>
</comment>
<dbReference type="Pfam" id="PF01966">
    <property type="entry name" value="HD"/>
    <property type="match status" value="1"/>
</dbReference>
<dbReference type="InterPro" id="IPR006674">
    <property type="entry name" value="HD_domain"/>
</dbReference>
<dbReference type="InterPro" id="IPR032828">
    <property type="entry name" value="PolyA_RNA-bd"/>
</dbReference>
<evidence type="ECO:0000256" key="8">
    <source>
        <dbReference type="ARBA" id="ARBA00022801"/>
    </source>
</evidence>
<evidence type="ECO:0000256" key="10">
    <source>
        <dbReference type="ARBA" id="ARBA00022842"/>
    </source>
</evidence>
<dbReference type="Gene3D" id="1.10.3090.10">
    <property type="entry name" value="cca-adding enzyme, domain 2"/>
    <property type="match status" value="1"/>
</dbReference>
<evidence type="ECO:0000259" key="13">
    <source>
        <dbReference type="PROSITE" id="PS51831"/>
    </source>
</evidence>
<feature type="binding site" evidence="12">
    <location>
        <position position="23"/>
    </location>
    <ligand>
        <name>Mg(2+)</name>
        <dbReference type="ChEBI" id="CHEBI:18420"/>
    </ligand>
</feature>
<keyword evidence="5 12" id="KW-0479">Metal-binding</keyword>
<dbReference type="PIRSF" id="PIRSF000813">
    <property type="entry name" value="CCA_bact"/>
    <property type="match status" value="1"/>
</dbReference>
<feature type="binding site" evidence="12">
    <location>
        <position position="11"/>
    </location>
    <ligand>
        <name>ATP</name>
        <dbReference type="ChEBI" id="CHEBI:30616"/>
    </ligand>
</feature>
<dbReference type="EC" id="3.1.4.-" evidence="12"/>
<dbReference type="GO" id="GO:0160016">
    <property type="term" value="F:CCACCA tRNA nucleotidyltransferase activity"/>
    <property type="evidence" value="ECO:0007669"/>
    <property type="project" value="RHEA"/>
</dbReference>
<keyword evidence="15" id="KW-1185">Reference proteome</keyword>
<keyword evidence="1 12" id="KW-0533">Nickel</keyword>
<keyword evidence="12" id="KW-0511">Multifunctional enzyme</keyword>
<evidence type="ECO:0000256" key="3">
    <source>
        <dbReference type="ARBA" id="ARBA00022694"/>
    </source>
</evidence>
<evidence type="ECO:0000256" key="4">
    <source>
        <dbReference type="ARBA" id="ARBA00022695"/>
    </source>
</evidence>
<comment type="subunit">
    <text evidence="12">Monomer. Can also form homodimers and oligomers.</text>
</comment>
<dbReference type="GO" id="GO:0004810">
    <property type="term" value="F:CCA tRNA nucleotidyltransferase activity"/>
    <property type="evidence" value="ECO:0007669"/>
    <property type="project" value="UniProtKB-UniRule"/>
</dbReference>
<dbReference type="InterPro" id="IPR003607">
    <property type="entry name" value="HD/PDEase_dom"/>
</dbReference>
<comment type="cofactor">
    <cofactor evidence="12">
        <name>Ni(2+)</name>
        <dbReference type="ChEBI" id="CHEBI:49786"/>
    </cofactor>
    <text evidence="12">Nickel for phosphatase activity.</text>
</comment>
<dbReference type="STRING" id="314278.NB231_09378"/>
<feature type="binding site" evidence="12">
    <location>
        <position position="8"/>
    </location>
    <ligand>
        <name>CTP</name>
        <dbReference type="ChEBI" id="CHEBI:37563"/>
    </ligand>
</feature>
<comment type="caution">
    <text evidence="14">The sequence shown here is derived from an EMBL/GenBank/DDBJ whole genome shotgun (WGS) entry which is preliminary data.</text>
</comment>
<feature type="binding site" evidence="12">
    <location>
        <position position="137"/>
    </location>
    <ligand>
        <name>CTP</name>
        <dbReference type="ChEBI" id="CHEBI:37563"/>
    </ligand>
</feature>
<keyword evidence="8 12" id="KW-0378">Hydrolase</keyword>
<feature type="binding site" evidence="12">
    <location>
        <position position="91"/>
    </location>
    <ligand>
        <name>ATP</name>
        <dbReference type="ChEBI" id="CHEBI:30616"/>
    </ligand>
</feature>
<reference evidence="14 15" key="1">
    <citation type="submission" date="2006-02" db="EMBL/GenBank/DDBJ databases">
        <authorList>
            <person name="Waterbury J."/>
            <person name="Ferriera S."/>
            <person name="Johnson J."/>
            <person name="Kravitz S."/>
            <person name="Halpern A."/>
            <person name="Remington K."/>
            <person name="Beeson K."/>
            <person name="Tran B."/>
            <person name="Rogers Y.-H."/>
            <person name="Friedman R."/>
            <person name="Venter J.C."/>
        </authorList>
    </citation>
    <scope>NUCLEOTIDE SEQUENCE [LARGE SCALE GENOMIC DNA]</scope>
    <source>
        <strain evidence="14 15">Nb-231</strain>
    </source>
</reference>
<comment type="catalytic activity">
    <reaction evidence="12">
        <text>a tRNA precursor + 2 CTP + ATP = a tRNA with a 3' CCA end + 3 diphosphate</text>
        <dbReference type="Rhea" id="RHEA:14433"/>
        <dbReference type="Rhea" id="RHEA-COMP:10465"/>
        <dbReference type="Rhea" id="RHEA-COMP:10468"/>
        <dbReference type="ChEBI" id="CHEBI:30616"/>
        <dbReference type="ChEBI" id="CHEBI:33019"/>
        <dbReference type="ChEBI" id="CHEBI:37563"/>
        <dbReference type="ChEBI" id="CHEBI:74896"/>
        <dbReference type="ChEBI" id="CHEBI:83071"/>
        <dbReference type="EC" id="2.7.7.72"/>
    </reaction>
</comment>
<evidence type="ECO:0000256" key="1">
    <source>
        <dbReference type="ARBA" id="ARBA00022596"/>
    </source>
</evidence>
<evidence type="ECO:0000256" key="6">
    <source>
        <dbReference type="ARBA" id="ARBA00022741"/>
    </source>
</evidence>
<dbReference type="HAMAP" id="MF_01261">
    <property type="entry name" value="CCA_bact_type1"/>
    <property type="match status" value="1"/>
</dbReference>
<dbReference type="AlphaFoldDB" id="A4BN53"/>
<proteinExistence type="inferred from homology"/>
<gene>
    <name evidence="12" type="primary">cca</name>
    <name evidence="14" type="ORF">NB231_09378</name>
</gene>
<comment type="function">
    <text evidence="12">Catalyzes the addition and repair of the essential 3'-terminal CCA sequence in tRNAs without using a nucleic acid template. Adds these three nucleotides in the order of C, C, and A to the tRNA nucleotide-73, using CTP and ATP as substrates and producing inorganic pyrophosphate. tRNA 3'-terminal CCA addition is required both for tRNA processing and repair. Also involved in tRNA surveillance by mediating tandem CCA addition to generate a CCACCA at the 3' terminus of unstable tRNAs. While stable tRNAs receive only 3'-terminal CCA, unstable tRNAs are marked with CCACCA and rapidly degraded.</text>
</comment>
<sequence length="410" mass="46230">METYLVGGAVRDRLLGLTVTERDWVVVGAEPAELIARGFRPVGREFPVFIHPETGEEYALARTERKVGRGYHGFTFYTSPAVTLEQDLQRRDLTINALAQDKHGRVIDPFGGRRDLEARILRHVSPAFREDPVRILRLARFAARLEHLGFTIAQETLELCREMVAAGEVDALVPERVWQEIARALMEPTPSAFVRVLRESTALQRLLPELDRLFGVPQRADFHPEVDTGVHVLLALDLSVQLSDRLAVRFAVLMHDLGKGTTPATELPRHRGHEERGVLLVEAVCARLRVPRACRDLAKRVARYHLKCHRALELRPATVVALLEALDAFRRPEQLPSFLAACEADARGRAGFEHRDYPSARYLTEAYRAAAAVPIQPLLEQGLQGREIGQALQRGRIEAVADVRRRWPRL</sequence>
<dbReference type="SUPFAM" id="SSF81301">
    <property type="entry name" value="Nucleotidyltransferase"/>
    <property type="match status" value="1"/>
</dbReference>
<dbReference type="eggNOG" id="COG0617">
    <property type="taxonomic scope" value="Bacteria"/>
</dbReference>
<dbReference type="NCBIfam" id="NF008137">
    <property type="entry name" value="PRK10885.1"/>
    <property type="match status" value="1"/>
</dbReference>
<feature type="binding site" evidence="12">
    <location>
        <position position="140"/>
    </location>
    <ligand>
        <name>ATP</name>
        <dbReference type="ChEBI" id="CHEBI:30616"/>
    </ligand>
</feature>
<evidence type="ECO:0000313" key="15">
    <source>
        <dbReference type="Proteomes" id="UP000003374"/>
    </source>
</evidence>
<keyword evidence="3 12" id="KW-0819">tRNA processing</keyword>
<protein>
    <recommendedName>
        <fullName evidence="12">Multifunctional CCA protein</fullName>
    </recommendedName>
    <domain>
        <recommendedName>
            <fullName evidence="12">CCA-adding enzyme</fullName>
            <ecNumber evidence="12">2.7.7.72</ecNumber>
        </recommendedName>
        <alternativeName>
            <fullName evidence="12">CCA tRNA nucleotidyltransferase</fullName>
        </alternativeName>
        <alternativeName>
            <fullName evidence="12">tRNA CCA-pyrophosphorylase</fullName>
        </alternativeName>
        <alternativeName>
            <fullName evidence="12">tRNA adenylyl-/cytidylyl-transferase</fullName>
        </alternativeName>
        <alternativeName>
            <fullName evidence="12">tRNA nucleotidyltransferase</fullName>
        </alternativeName>
        <alternativeName>
            <fullName evidence="12">tRNA-NT</fullName>
        </alternativeName>
    </domain>
    <domain>
        <recommendedName>
            <fullName evidence="12">2'-nucleotidase</fullName>
            <ecNumber evidence="12">3.1.3.-</ecNumber>
        </recommendedName>
    </domain>
    <domain>
        <recommendedName>
            <fullName evidence="12">2',3'-cyclic phosphodiesterase</fullName>
            <ecNumber evidence="12">3.1.4.-</ecNumber>
        </recommendedName>
    </domain>
    <domain>
        <recommendedName>
            <fullName evidence="12">Phosphatase</fullName>
        </recommendedName>
    </domain>
</protein>
<feature type="binding site" evidence="12">
    <location>
        <position position="137"/>
    </location>
    <ligand>
        <name>ATP</name>
        <dbReference type="ChEBI" id="CHEBI:30616"/>
    </ligand>
</feature>
<dbReference type="InterPro" id="IPR002646">
    <property type="entry name" value="PolA_pol_head_dom"/>
</dbReference>
<dbReference type="GO" id="GO:0004112">
    <property type="term" value="F:cyclic-nucleotide phosphodiesterase activity"/>
    <property type="evidence" value="ECO:0007669"/>
    <property type="project" value="UniProtKB-UniRule"/>
</dbReference>
<dbReference type="GO" id="GO:0016791">
    <property type="term" value="F:phosphatase activity"/>
    <property type="evidence" value="ECO:0007669"/>
    <property type="project" value="UniProtKB-UniRule"/>
</dbReference>
<comment type="cofactor">
    <cofactor evidence="12">
        <name>Mg(2+)</name>
        <dbReference type="ChEBI" id="CHEBI:18420"/>
    </cofactor>
    <text evidence="12">Magnesium is required for nucleotidyltransferase activity.</text>
</comment>
<dbReference type="PROSITE" id="PS51831">
    <property type="entry name" value="HD"/>
    <property type="match status" value="1"/>
</dbReference>
<keyword evidence="9 12" id="KW-0067">ATP-binding</keyword>
<dbReference type="Proteomes" id="UP000003374">
    <property type="component" value="Unassembled WGS sequence"/>
</dbReference>
<dbReference type="HOGENOM" id="CLU_015961_1_1_6"/>
<feature type="binding site" evidence="12">
    <location>
        <position position="11"/>
    </location>
    <ligand>
        <name>CTP</name>
        <dbReference type="ChEBI" id="CHEBI:37563"/>
    </ligand>
</feature>
<dbReference type="EC" id="3.1.3.-" evidence="12"/>
<comment type="miscellaneous">
    <text evidence="12">A single active site specifically recognizes both ATP and CTP and is responsible for their addition.</text>
</comment>